<dbReference type="GO" id="GO:0003700">
    <property type="term" value="F:DNA-binding transcription factor activity"/>
    <property type="evidence" value="ECO:0007669"/>
    <property type="project" value="InterPro"/>
</dbReference>
<name>A0A2G5F6J2_AQUCA</name>
<dbReference type="InterPro" id="IPR017888">
    <property type="entry name" value="CYC/TB1_R_domain"/>
</dbReference>
<evidence type="ECO:0000313" key="9">
    <source>
        <dbReference type="Proteomes" id="UP000230069"/>
    </source>
</evidence>
<keyword evidence="3" id="KW-0238">DNA-binding</keyword>
<evidence type="ECO:0000256" key="1">
    <source>
        <dbReference type="ARBA" id="ARBA00004123"/>
    </source>
</evidence>
<proteinExistence type="predicted"/>
<dbReference type="PANTHER" id="PTHR31072">
    <property type="entry name" value="TRANSCRIPTION FACTOR TCP4-RELATED"/>
    <property type="match status" value="1"/>
</dbReference>
<dbReference type="PROSITE" id="PS51370">
    <property type="entry name" value="R"/>
    <property type="match status" value="1"/>
</dbReference>
<dbReference type="OrthoDB" id="1896834at2759"/>
<evidence type="ECO:0000256" key="3">
    <source>
        <dbReference type="ARBA" id="ARBA00023125"/>
    </source>
</evidence>
<protein>
    <recommendedName>
        <fullName evidence="10">TCP domain-containing protein</fullName>
    </recommendedName>
</protein>
<dbReference type="InParanoid" id="A0A2G5F6J2"/>
<reference evidence="8 9" key="1">
    <citation type="submission" date="2017-09" db="EMBL/GenBank/DDBJ databases">
        <title>WGS assembly of Aquilegia coerulea Goldsmith.</title>
        <authorList>
            <person name="Hodges S."/>
            <person name="Kramer E."/>
            <person name="Nordborg M."/>
            <person name="Tomkins J."/>
            <person name="Borevitz J."/>
            <person name="Derieg N."/>
            <person name="Yan J."/>
            <person name="Mihaltcheva S."/>
            <person name="Hayes R.D."/>
            <person name="Rokhsar D."/>
        </authorList>
    </citation>
    <scope>NUCLEOTIDE SEQUENCE [LARGE SCALE GENOMIC DNA]</scope>
    <source>
        <strain evidence="9">cv. Goldsmith</strain>
    </source>
</reference>
<dbReference type="GO" id="GO:0005634">
    <property type="term" value="C:nucleus"/>
    <property type="evidence" value="ECO:0007669"/>
    <property type="project" value="UniProtKB-SubCell"/>
</dbReference>
<sequence length="387" mass="43546">MFTSNEFAVENNLFFQFSPTFHEDRLYQFLSQQQQSLEKLKLSRSVEETMINKAVSNTINNINAGSFKKVNGMSGRILKKRSGKKDRHSKIVTAQGTRDRRMRLSLEIARKFFDLQDILGFDKASKTVEWLLGKSEEAINELRKGCTGETKSTVSSTSECDVVSEIDERQKGLTKVDEKQSIDGIVLREKTTTKMLSRTTCHILAKDSRVKARARARERTLEKMSRLDKSKKFPAEQVSPHNLNQLKCLSSFERVDTSNRFHSNAMKSSSEVLAELEVPASHSPKHQGPNRSFLMINSTVCGPSYGFNNQNNFATSQGVSFSNNNLPNFPENWGVLDLSKLHSSYHGNPSIGNLQDPISSSIFLTTSDVRFPSQFVASINSGKPWDS</sequence>
<evidence type="ECO:0000256" key="5">
    <source>
        <dbReference type="ARBA" id="ARBA00023242"/>
    </source>
</evidence>
<keyword evidence="9" id="KW-1185">Reference proteome</keyword>
<evidence type="ECO:0000259" key="6">
    <source>
        <dbReference type="PROSITE" id="PS51369"/>
    </source>
</evidence>
<evidence type="ECO:0000256" key="4">
    <source>
        <dbReference type="ARBA" id="ARBA00023163"/>
    </source>
</evidence>
<dbReference type="PANTHER" id="PTHR31072:SF224">
    <property type="entry name" value="TRANSCRIPTION FACTOR TCP1"/>
    <property type="match status" value="1"/>
</dbReference>
<dbReference type="InterPro" id="IPR005333">
    <property type="entry name" value="Transcription_factor_TCP"/>
</dbReference>
<dbReference type="GO" id="GO:0043565">
    <property type="term" value="F:sequence-specific DNA binding"/>
    <property type="evidence" value="ECO:0007669"/>
    <property type="project" value="TreeGrafter"/>
</dbReference>
<dbReference type="InterPro" id="IPR017887">
    <property type="entry name" value="TF_TCP_subgr"/>
</dbReference>
<dbReference type="EMBL" id="KZ305019">
    <property type="protein sequence ID" value="PIA63507.1"/>
    <property type="molecule type" value="Genomic_DNA"/>
</dbReference>
<keyword evidence="5" id="KW-0539">Nucleus</keyword>
<dbReference type="Proteomes" id="UP000230069">
    <property type="component" value="Unassembled WGS sequence"/>
</dbReference>
<evidence type="ECO:0000256" key="2">
    <source>
        <dbReference type="ARBA" id="ARBA00023015"/>
    </source>
</evidence>
<gene>
    <name evidence="8" type="ORF">AQUCO_00201093v1</name>
</gene>
<feature type="domain" description="TCP" evidence="6">
    <location>
        <begin position="84"/>
        <end position="142"/>
    </location>
</feature>
<keyword evidence="4" id="KW-0804">Transcription</keyword>
<evidence type="ECO:0000313" key="8">
    <source>
        <dbReference type="EMBL" id="PIA63507.1"/>
    </source>
</evidence>
<evidence type="ECO:0000259" key="7">
    <source>
        <dbReference type="PROSITE" id="PS51370"/>
    </source>
</evidence>
<dbReference type="GO" id="GO:2000032">
    <property type="term" value="P:regulation of secondary shoot formation"/>
    <property type="evidence" value="ECO:0007669"/>
    <property type="project" value="TreeGrafter"/>
</dbReference>
<dbReference type="PROSITE" id="PS51369">
    <property type="entry name" value="TCP"/>
    <property type="match status" value="1"/>
</dbReference>
<keyword evidence="2" id="KW-0805">Transcription regulation</keyword>
<dbReference type="AlphaFoldDB" id="A0A2G5F6J2"/>
<accession>A0A2G5F6J2</accession>
<evidence type="ECO:0008006" key="10">
    <source>
        <dbReference type="Google" id="ProtNLM"/>
    </source>
</evidence>
<feature type="domain" description="R" evidence="7">
    <location>
        <begin position="206"/>
        <end position="223"/>
    </location>
</feature>
<dbReference type="Pfam" id="PF03634">
    <property type="entry name" value="TCP"/>
    <property type="match status" value="1"/>
</dbReference>
<organism evidence="8 9">
    <name type="scientific">Aquilegia coerulea</name>
    <name type="common">Rocky mountain columbine</name>
    <dbReference type="NCBI Taxonomy" id="218851"/>
    <lineage>
        <taxon>Eukaryota</taxon>
        <taxon>Viridiplantae</taxon>
        <taxon>Streptophyta</taxon>
        <taxon>Embryophyta</taxon>
        <taxon>Tracheophyta</taxon>
        <taxon>Spermatophyta</taxon>
        <taxon>Magnoliopsida</taxon>
        <taxon>Ranunculales</taxon>
        <taxon>Ranunculaceae</taxon>
        <taxon>Thalictroideae</taxon>
        <taxon>Aquilegia</taxon>
    </lineage>
</organism>
<dbReference type="STRING" id="218851.A0A2G5F6J2"/>
<comment type="subcellular location">
    <subcellularLocation>
        <location evidence="1">Nucleus</location>
    </subcellularLocation>
</comment>